<evidence type="ECO:0000256" key="1">
    <source>
        <dbReference type="SAM" id="MobiDB-lite"/>
    </source>
</evidence>
<feature type="region of interest" description="Disordered" evidence="1">
    <location>
        <begin position="19"/>
        <end position="103"/>
    </location>
</feature>
<dbReference type="Proteomes" id="UP000317078">
    <property type="component" value="Unassembled WGS sequence"/>
</dbReference>
<name>A0A502GFV0_9PROT</name>
<dbReference type="RefSeq" id="WP_140881677.1">
    <property type="nucleotide sequence ID" value="NZ_RCZP01000003.1"/>
</dbReference>
<organism evidence="3 4">
    <name type="scientific">Muricoccus nepalensis</name>
    <dbReference type="NCBI Taxonomy" id="1854500"/>
    <lineage>
        <taxon>Bacteria</taxon>
        <taxon>Pseudomonadati</taxon>
        <taxon>Pseudomonadota</taxon>
        <taxon>Alphaproteobacteria</taxon>
        <taxon>Acetobacterales</taxon>
        <taxon>Roseomonadaceae</taxon>
        <taxon>Muricoccus</taxon>
    </lineage>
</organism>
<evidence type="ECO:0000313" key="3">
    <source>
        <dbReference type="EMBL" id="TPG59583.1"/>
    </source>
</evidence>
<feature type="chain" id="PRO_5021275547" description="DUF4148 domain-containing protein" evidence="2">
    <location>
        <begin position="19"/>
        <end position="103"/>
    </location>
</feature>
<dbReference type="EMBL" id="RCZP01000003">
    <property type="protein sequence ID" value="TPG59583.1"/>
    <property type="molecule type" value="Genomic_DNA"/>
</dbReference>
<accession>A0A502GFV0</accession>
<keyword evidence="2" id="KW-0732">Signal</keyword>
<feature type="compositionally biased region" description="Low complexity" evidence="1">
    <location>
        <begin position="19"/>
        <end position="35"/>
    </location>
</feature>
<dbReference type="OrthoDB" id="7284205at2"/>
<gene>
    <name evidence="3" type="ORF">EAH89_04900</name>
</gene>
<dbReference type="AlphaFoldDB" id="A0A502GFV0"/>
<protein>
    <recommendedName>
        <fullName evidence="5">DUF4148 domain-containing protein</fullName>
    </recommendedName>
</protein>
<proteinExistence type="predicted"/>
<keyword evidence="4" id="KW-1185">Reference proteome</keyword>
<feature type="compositionally biased region" description="Basic and acidic residues" evidence="1">
    <location>
        <begin position="36"/>
        <end position="50"/>
    </location>
</feature>
<reference evidence="3 4" key="1">
    <citation type="journal article" date="2019" name="Environ. Microbiol.">
        <title>Species interactions and distinct microbial communities in high Arctic permafrost affected cryosols are associated with the CH4 and CO2 gas fluxes.</title>
        <authorList>
            <person name="Altshuler I."/>
            <person name="Hamel J."/>
            <person name="Turney S."/>
            <person name="Magnuson E."/>
            <person name="Levesque R."/>
            <person name="Greer C."/>
            <person name="Whyte L.G."/>
        </authorList>
    </citation>
    <scope>NUCLEOTIDE SEQUENCE [LARGE SCALE GENOMIC DNA]</scope>
    <source>
        <strain evidence="3 4">S9.3B</strain>
    </source>
</reference>
<comment type="caution">
    <text evidence="3">The sequence shown here is derived from an EMBL/GenBank/DDBJ whole genome shotgun (WGS) entry which is preliminary data.</text>
</comment>
<evidence type="ECO:0000256" key="2">
    <source>
        <dbReference type="SAM" id="SignalP"/>
    </source>
</evidence>
<evidence type="ECO:0000313" key="4">
    <source>
        <dbReference type="Proteomes" id="UP000317078"/>
    </source>
</evidence>
<evidence type="ECO:0008006" key="5">
    <source>
        <dbReference type="Google" id="ProtNLM"/>
    </source>
</evidence>
<feature type="compositionally biased region" description="Polar residues" evidence="1">
    <location>
        <begin position="82"/>
        <end position="92"/>
    </location>
</feature>
<sequence>MRRLVLLLALAAAPVAMAQAQAPTPSPAQRQAQQEVQRDQAEDRVTDAARELSAGGRVGSPPLLEDLNRDRPGLTRERLSTPGVTSRSTTESGIPLLSDNPQR</sequence>
<feature type="signal peptide" evidence="2">
    <location>
        <begin position="1"/>
        <end position="18"/>
    </location>
</feature>
<feature type="compositionally biased region" description="Basic and acidic residues" evidence="1">
    <location>
        <begin position="66"/>
        <end position="79"/>
    </location>
</feature>